<sequence length="124" mass="14525">MYGNQDTANPHKKPQTRNKRGNQTSRSIAFNSNQADLFPLSREHLQQFRSRNENKQTLWVLLFYVDKDTRTVQYELSRPINMTEAGKVDDWEPRFIMPTFHVDQPSYNGPDLSPDIDIPVTERS</sequence>
<gene>
    <name evidence="2" type="ORF">C4F51_10310</name>
</gene>
<feature type="compositionally biased region" description="Polar residues" evidence="1">
    <location>
        <begin position="21"/>
        <end position="31"/>
    </location>
</feature>
<keyword evidence="3" id="KW-1185">Reference proteome</keyword>
<accession>A0A928YU53</accession>
<protein>
    <submittedName>
        <fullName evidence="2">Uncharacterized protein</fullName>
    </submittedName>
</protein>
<dbReference type="AlphaFoldDB" id="A0A928YU53"/>
<reference evidence="2" key="1">
    <citation type="submission" date="2018-07" db="EMBL/GenBank/DDBJ databases">
        <title>Genome assembly of strain Ka43.</title>
        <authorList>
            <person name="Kukolya J."/>
            <person name="Nagy I."/>
            <person name="Horvath B."/>
            <person name="Toth A."/>
        </authorList>
    </citation>
    <scope>NUCLEOTIDE SEQUENCE</scope>
    <source>
        <strain evidence="2">KB43</strain>
    </source>
</reference>
<feature type="compositionally biased region" description="Basic residues" evidence="1">
    <location>
        <begin position="10"/>
        <end position="20"/>
    </location>
</feature>
<feature type="region of interest" description="Disordered" evidence="1">
    <location>
        <begin position="102"/>
        <end position="124"/>
    </location>
</feature>
<evidence type="ECO:0000256" key="1">
    <source>
        <dbReference type="SAM" id="MobiDB-lite"/>
    </source>
</evidence>
<organism evidence="2 3">
    <name type="scientific">Cellvibrio polysaccharolyticus</name>
    <dbReference type="NCBI Taxonomy" id="2082724"/>
    <lineage>
        <taxon>Bacteria</taxon>
        <taxon>Pseudomonadati</taxon>
        <taxon>Pseudomonadota</taxon>
        <taxon>Gammaproteobacteria</taxon>
        <taxon>Cellvibrionales</taxon>
        <taxon>Cellvibrionaceae</taxon>
        <taxon>Cellvibrio</taxon>
    </lineage>
</organism>
<evidence type="ECO:0000313" key="2">
    <source>
        <dbReference type="EMBL" id="MBE8717582.1"/>
    </source>
</evidence>
<name>A0A928YU53_9GAMM</name>
<dbReference type="Proteomes" id="UP000652567">
    <property type="component" value="Unassembled WGS sequence"/>
</dbReference>
<evidence type="ECO:0000313" key="3">
    <source>
        <dbReference type="Proteomes" id="UP000652567"/>
    </source>
</evidence>
<feature type="region of interest" description="Disordered" evidence="1">
    <location>
        <begin position="1"/>
        <end position="31"/>
    </location>
</feature>
<comment type="caution">
    <text evidence="2">The sequence shown here is derived from an EMBL/GenBank/DDBJ whole genome shotgun (WGS) entry which is preliminary data.</text>
</comment>
<dbReference type="EMBL" id="PRDL01000001">
    <property type="protein sequence ID" value="MBE8717582.1"/>
    <property type="molecule type" value="Genomic_DNA"/>
</dbReference>
<proteinExistence type="predicted"/>